<dbReference type="EMBL" id="BBJS01000050">
    <property type="protein sequence ID" value="GAN15084.1"/>
    <property type="molecule type" value="Genomic_DNA"/>
</dbReference>
<dbReference type="GeneID" id="78526173"/>
<organism evidence="1 2">
    <name type="scientific">Sphingomonas paucimobilis NBRC 13935</name>
    <dbReference type="NCBI Taxonomy" id="1219050"/>
    <lineage>
        <taxon>Bacteria</taxon>
        <taxon>Pseudomonadati</taxon>
        <taxon>Pseudomonadota</taxon>
        <taxon>Alphaproteobacteria</taxon>
        <taxon>Sphingomonadales</taxon>
        <taxon>Sphingomonadaceae</taxon>
        <taxon>Sphingomonas</taxon>
    </lineage>
</organism>
<proteinExistence type="predicted"/>
<protein>
    <submittedName>
        <fullName evidence="1">DNA, contig: SP650</fullName>
    </submittedName>
</protein>
<gene>
    <name evidence="1" type="ORF">SP6_50_00850</name>
</gene>
<keyword evidence="2" id="KW-1185">Reference proteome</keyword>
<accession>A0A0C9N6F5</accession>
<evidence type="ECO:0000313" key="1">
    <source>
        <dbReference type="EMBL" id="GAN15084.1"/>
    </source>
</evidence>
<dbReference type="RefSeq" id="WP_007404143.1">
    <property type="nucleotide sequence ID" value="NZ_BBJS01000050.1"/>
</dbReference>
<dbReference type="Proteomes" id="UP000032025">
    <property type="component" value="Unassembled WGS sequence"/>
</dbReference>
<dbReference type="AlphaFoldDB" id="A0A0C9N6F5"/>
<name>A0A0C9N6F5_SPHPI</name>
<comment type="caution">
    <text evidence="1">The sequence shown here is derived from an EMBL/GenBank/DDBJ whole genome shotgun (WGS) entry which is preliminary data.</text>
</comment>
<reference evidence="1 2" key="1">
    <citation type="submission" date="2014-08" db="EMBL/GenBank/DDBJ databases">
        <title>Whole genome shotgun sequence of Sphingomonas paucimobilis NBRC 13935.</title>
        <authorList>
            <person name="Hosoyama A."/>
            <person name="Hashimoto M."/>
            <person name="Hosoyama Y."/>
            <person name="Noguchi M."/>
            <person name="Uohara A."/>
            <person name="Ohji S."/>
            <person name="Katano-Makiyama Y."/>
            <person name="Ichikawa N."/>
            <person name="Kimura A."/>
            <person name="Yamazoe A."/>
            <person name="Fujita N."/>
        </authorList>
    </citation>
    <scope>NUCLEOTIDE SEQUENCE [LARGE SCALE GENOMIC DNA]</scope>
    <source>
        <strain evidence="1 2">NBRC 13935</strain>
    </source>
</reference>
<evidence type="ECO:0000313" key="2">
    <source>
        <dbReference type="Proteomes" id="UP000032025"/>
    </source>
</evidence>
<sequence>MSTAFNPWPVHGDAGVATAEQGIVMLDGPNGVAVAMTPYAAQATGESLIAAARMAEAQLRDGS</sequence>